<keyword evidence="5 6" id="KW-0472">Membrane</keyword>
<evidence type="ECO:0000313" key="9">
    <source>
        <dbReference type="Proteomes" id="UP000016923"/>
    </source>
</evidence>
<protein>
    <submittedName>
        <fullName evidence="8">Steroid 5 alpha-reductase</fullName>
    </submittedName>
</protein>
<dbReference type="PIRSF" id="PIRSF015596">
    <property type="entry name" value="5_alpha-SR2"/>
    <property type="match status" value="1"/>
</dbReference>
<keyword evidence="3 6" id="KW-0812">Transmembrane</keyword>
<feature type="domain" description="3-oxo-5-alpha-steroid 4-dehydrogenase C-terminal" evidence="7">
    <location>
        <begin position="118"/>
        <end position="291"/>
    </location>
</feature>
<comment type="similarity">
    <text evidence="2">Belongs to the steroid 5-alpha reductase family.</text>
</comment>
<dbReference type="VEuPathDB" id="FungiDB:F503_00411"/>
<dbReference type="eggNOG" id="KOG1638">
    <property type="taxonomic scope" value="Eukaryota"/>
</dbReference>
<evidence type="ECO:0000259" key="7">
    <source>
        <dbReference type="Pfam" id="PF02544"/>
    </source>
</evidence>
<organism evidence="8 9">
    <name type="scientific">Ophiostoma piceae (strain UAMH 11346)</name>
    <name type="common">Sap stain fungus</name>
    <dbReference type="NCBI Taxonomy" id="1262450"/>
    <lineage>
        <taxon>Eukaryota</taxon>
        <taxon>Fungi</taxon>
        <taxon>Dikarya</taxon>
        <taxon>Ascomycota</taxon>
        <taxon>Pezizomycotina</taxon>
        <taxon>Sordariomycetes</taxon>
        <taxon>Sordariomycetidae</taxon>
        <taxon>Ophiostomatales</taxon>
        <taxon>Ophiostomataceae</taxon>
        <taxon>Ophiostoma</taxon>
    </lineage>
</organism>
<evidence type="ECO:0000313" key="8">
    <source>
        <dbReference type="EMBL" id="EPE07689.1"/>
    </source>
</evidence>
<dbReference type="Proteomes" id="UP000016923">
    <property type="component" value="Unassembled WGS sequence"/>
</dbReference>
<dbReference type="PROSITE" id="PS50244">
    <property type="entry name" value="S5A_REDUCTASE"/>
    <property type="match status" value="1"/>
</dbReference>
<feature type="transmembrane region" description="Helical" evidence="6">
    <location>
        <begin position="91"/>
        <end position="109"/>
    </location>
</feature>
<dbReference type="InterPro" id="IPR001104">
    <property type="entry name" value="3-oxo-5_a-steroid_4-DH_C"/>
</dbReference>
<dbReference type="InterPro" id="IPR039357">
    <property type="entry name" value="SRD5A/TECR"/>
</dbReference>
<feature type="transmembrane region" description="Helical" evidence="6">
    <location>
        <begin position="20"/>
        <end position="39"/>
    </location>
</feature>
<dbReference type="STRING" id="1262450.S3C2G4"/>
<dbReference type="Pfam" id="PF02544">
    <property type="entry name" value="Steroid_dh"/>
    <property type="match status" value="1"/>
</dbReference>
<feature type="transmembrane region" description="Helical" evidence="6">
    <location>
        <begin position="160"/>
        <end position="179"/>
    </location>
</feature>
<dbReference type="EMBL" id="KE148150">
    <property type="protein sequence ID" value="EPE07689.1"/>
    <property type="molecule type" value="Genomic_DNA"/>
</dbReference>
<name>S3C2G4_OPHP1</name>
<reference evidence="8 9" key="1">
    <citation type="journal article" date="2013" name="BMC Genomics">
        <title>The genome and transcriptome of the pine saprophyte Ophiostoma piceae, and a comparison with the bark beetle-associated pine pathogen Grosmannia clavigera.</title>
        <authorList>
            <person name="Haridas S."/>
            <person name="Wang Y."/>
            <person name="Lim L."/>
            <person name="Massoumi Alamouti S."/>
            <person name="Jackman S."/>
            <person name="Docking R."/>
            <person name="Robertson G."/>
            <person name="Birol I."/>
            <person name="Bohlmann J."/>
            <person name="Breuil C."/>
        </authorList>
    </citation>
    <scope>NUCLEOTIDE SEQUENCE [LARGE SCALE GENOMIC DNA]</scope>
    <source>
        <strain evidence="8 9">UAMH 11346</strain>
    </source>
</reference>
<dbReference type="GO" id="GO:0003865">
    <property type="term" value="F:3-oxo-5-alpha-steroid 4-dehydrogenase activity"/>
    <property type="evidence" value="ECO:0007669"/>
    <property type="project" value="InterPro"/>
</dbReference>
<dbReference type="PANTHER" id="PTHR10556">
    <property type="entry name" value="3-OXO-5-ALPHA-STEROID 4-DEHYDROGENASE"/>
    <property type="match status" value="1"/>
</dbReference>
<evidence type="ECO:0000256" key="6">
    <source>
        <dbReference type="SAM" id="Phobius"/>
    </source>
</evidence>
<feature type="transmembrane region" description="Helical" evidence="6">
    <location>
        <begin position="51"/>
        <end position="71"/>
    </location>
</feature>
<dbReference type="PANTHER" id="PTHR10556:SF43">
    <property type="entry name" value="STEROID 5-ALPHA-REDUCTASE DET2"/>
    <property type="match status" value="1"/>
</dbReference>
<dbReference type="HOGENOM" id="CLU_065395_0_0_1"/>
<keyword evidence="4 6" id="KW-1133">Transmembrane helix</keyword>
<dbReference type="InterPro" id="IPR016636">
    <property type="entry name" value="3-oxo-5-alpha-steroid_4-DH"/>
</dbReference>
<sequence>MAIIEGWLPATREHYDSIVFWWQFFPLFASYQWLTSWYGMGKTSVDSKLNLPGRIGWMIMECPGFMTLLYIMSTLTEKEGITDLPWQNKVLAGLFVIHYSYRAVMFPIMAPSMSPLHIGVVLMAMSFQFVNATCIGSWLAAYGPTTAADWEAQLGPFSTLQFVVGIAVFYLGLAANYFHDDELREIRRREEQRRERVARETGAKLESVSKHYQVPNTGFFKYMLYPHYFMEWIEWLGFYTACGWSCVPARMFLINEIASMLPRAVKGRKWYVERFGEEKIGKRWAIIPGVW</sequence>
<gene>
    <name evidence="8" type="ORF">F503_00411</name>
</gene>
<dbReference type="GO" id="GO:0016020">
    <property type="term" value="C:membrane"/>
    <property type="evidence" value="ECO:0007669"/>
    <property type="project" value="UniProtKB-SubCell"/>
</dbReference>
<evidence type="ECO:0000256" key="3">
    <source>
        <dbReference type="ARBA" id="ARBA00022692"/>
    </source>
</evidence>
<dbReference type="OMA" id="PHYALEW"/>
<evidence type="ECO:0000256" key="5">
    <source>
        <dbReference type="ARBA" id="ARBA00023136"/>
    </source>
</evidence>
<proteinExistence type="inferred from homology"/>
<keyword evidence="9" id="KW-1185">Reference proteome</keyword>
<evidence type="ECO:0000256" key="2">
    <source>
        <dbReference type="ARBA" id="ARBA00007742"/>
    </source>
</evidence>
<feature type="transmembrane region" description="Helical" evidence="6">
    <location>
        <begin position="116"/>
        <end position="140"/>
    </location>
</feature>
<comment type="subcellular location">
    <subcellularLocation>
        <location evidence="1">Membrane</location>
        <topology evidence="1">Multi-pass membrane protein</topology>
    </subcellularLocation>
</comment>
<dbReference type="OrthoDB" id="5788137at2759"/>
<accession>S3C2G4</accession>
<dbReference type="GO" id="GO:0008202">
    <property type="term" value="P:steroid metabolic process"/>
    <property type="evidence" value="ECO:0007669"/>
    <property type="project" value="InterPro"/>
</dbReference>
<evidence type="ECO:0000256" key="1">
    <source>
        <dbReference type="ARBA" id="ARBA00004141"/>
    </source>
</evidence>
<evidence type="ECO:0000256" key="4">
    <source>
        <dbReference type="ARBA" id="ARBA00022989"/>
    </source>
</evidence>
<dbReference type="AlphaFoldDB" id="S3C2G4"/>